<dbReference type="EMBL" id="OOIL02003267">
    <property type="protein sequence ID" value="VFQ86908.1"/>
    <property type="molecule type" value="Genomic_DNA"/>
</dbReference>
<keyword evidence="2" id="KW-1185">Reference proteome</keyword>
<gene>
    <name evidence="1" type="ORF">CCAM_LOCUS28684</name>
</gene>
<evidence type="ECO:0000313" key="1">
    <source>
        <dbReference type="EMBL" id="VFQ86908.1"/>
    </source>
</evidence>
<sequence>MLIRCSPSHDGQAHSYLRPPSTLIVCRKGLVMIVVYMLDALRSCLIYPIQMQLPHLNLDSQFQSMSFIMNR</sequence>
<organism evidence="1 2">
    <name type="scientific">Cuscuta campestris</name>
    <dbReference type="NCBI Taxonomy" id="132261"/>
    <lineage>
        <taxon>Eukaryota</taxon>
        <taxon>Viridiplantae</taxon>
        <taxon>Streptophyta</taxon>
        <taxon>Embryophyta</taxon>
        <taxon>Tracheophyta</taxon>
        <taxon>Spermatophyta</taxon>
        <taxon>Magnoliopsida</taxon>
        <taxon>eudicotyledons</taxon>
        <taxon>Gunneridae</taxon>
        <taxon>Pentapetalae</taxon>
        <taxon>asterids</taxon>
        <taxon>lamiids</taxon>
        <taxon>Solanales</taxon>
        <taxon>Convolvulaceae</taxon>
        <taxon>Cuscuteae</taxon>
        <taxon>Cuscuta</taxon>
        <taxon>Cuscuta subgen. Grammica</taxon>
        <taxon>Cuscuta sect. Cleistogrammica</taxon>
    </lineage>
</organism>
<accession>A0A484MFM5</accession>
<dbReference type="AlphaFoldDB" id="A0A484MFM5"/>
<evidence type="ECO:0000313" key="2">
    <source>
        <dbReference type="Proteomes" id="UP000595140"/>
    </source>
</evidence>
<reference evidence="1 2" key="1">
    <citation type="submission" date="2018-04" db="EMBL/GenBank/DDBJ databases">
        <authorList>
            <person name="Vogel A."/>
        </authorList>
    </citation>
    <scope>NUCLEOTIDE SEQUENCE [LARGE SCALE GENOMIC DNA]</scope>
</reference>
<dbReference type="Proteomes" id="UP000595140">
    <property type="component" value="Unassembled WGS sequence"/>
</dbReference>
<name>A0A484MFM5_9ASTE</name>
<protein>
    <submittedName>
        <fullName evidence="1">Uncharacterized protein</fullName>
    </submittedName>
</protein>
<proteinExistence type="predicted"/>